<organism evidence="6 7">
    <name type="scientific">Arthrobacter liuii</name>
    <dbReference type="NCBI Taxonomy" id="1476996"/>
    <lineage>
        <taxon>Bacteria</taxon>
        <taxon>Bacillati</taxon>
        <taxon>Actinomycetota</taxon>
        <taxon>Actinomycetes</taxon>
        <taxon>Micrococcales</taxon>
        <taxon>Micrococcaceae</taxon>
        <taxon>Arthrobacter</taxon>
    </lineage>
</organism>
<feature type="DNA-binding region" description="H-T-H motif" evidence="4">
    <location>
        <begin position="46"/>
        <end position="65"/>
    </location>
</feature>
<dbReference type="Gene3D" id="1.10.357.10">
    <property type="entry name" value="Tetracycline Repressor, domain 2"/>
    <property type="match status" value="1"/>
</dbReference>
<evidence type="ECO:0000256" key="3">
    <source>
        <dbReference type="ARBA" id="ARBA00023163"/>
    </source>
</evidence>
<feature type="domain" description="HTH tetR-type" evidence="5">
    <location>
        <begin position="23"/>
        <end position="83"/>
    </location>
</feature>
<evidence type="ECO:0000259" key="5">
    <source>
        <dbReference type="PROSITE" id="PS50977"/>
    </source>
</evidence>
<dbReference type="InterPro" id="IPR009057">
    <property type="entry name" value="Homeodomain-like_sf"/>
</dbReference>
<dbReference type="PANTHER" id="PTHR30055">
    <property type="entry name" value="HTH-TYPE TRANSCRIPTIONAL REGULATOR RUTR"/>
    <property type="match status" value="1"/>
</dbReference>
<dbReference type="PROSITE" id="PS01081">
    <property type="entry name" value="HTH_TETR_1"/>
    <property type="match status" value="1"/>
</dbReference>
<evidence type="ECO:0000313" key="7">
    <source>
        <dbReference type="Proteomes" id="UP000643279"/>
    </source>
</evidence>
<dbReference type="EMBL" id="BMFW01000001">
    <property type="protein sequence ID" value="GGH89787.1"/>
    <property type="molecule type" value="Genomic_DNA"/>
</dbReference>
<dbReference type="Pfam" id="PF00440">
    <property type="entry name" value="TetR_N"/>
    <property type="match status" value="1"/>
</dbReference>
<dbReference type="Proteomes" id="UP000643279">
    <property type="component" value="Unassembled WGS sequence"/>
</dbReference>
<dbReference type="PANTHER" id="PTHR30055:SF238">
    <property type="entry name" value="MYCOFACTOCIN BIOSYNTHESIS TRANSCRIPTIONAL REGULATOR MFTR-RELATED"/>
    <property type="match status" value="1"/>
</dbReference>
<comment type="caution">
    <text evidence="6">The sequence shown here is derived from an EMBL/GenBank/DDBJ whole genome shotgun (WGS) entry which is preliminary data.</text>
</comment>
<dbReference type="RefSeq" id="WP_188569820.1">
    <property type="nucleotide sequence ID" value="NZ_BMFW01000001.1"/>
</dbReference>
<dbReference type="SUPFAM" id="SSF46689">
    <property type="entry name" value="Homeodomain-like"/>
    <property type="match status" value="1"/>
</dbReference>
<gene>
    <name evidence="6" type="ORF">GCM10007170_02030</name>
</gene>
<dbReference type="PROSITE" id="PS50977">
    <property type="entry name" value="HTH_TETR_2"/>
    <property type="match status" value="1"/>
</dbReference>
<protein>
    <submittedName>
        <fullName evidence="6">Regulatory protein, TetR family</fullName>
    </submittedName>
</protein>
<proteinExistence type="predicted"/>
<dbReference type="InterPro" id="IPR001647">
    <property type="entry name" value="HTH_TetR"/>
</dbReference>
<evidence type="ECO:0000256" key="2">
    <source>
        <dbReference type="ARBA" id="ARBA00023125"/>
    </source>
</evidence>
<keyword evidence="3" id="KW-0804">Transcription</keyword>
<evidence type="ECO:0000313" key="6">
    <source>
        <dbReference type="EMBL" id="GGH89787.1"/>
    </source>
</evidence>
<keyword evidence="2 4" id="KW-0238">DNA-binding</keyword>
<evidence type="ECO:0000256" key="4">
    <source>
        <dbReference type="PROSITE-ProRule" id="PRU00335"/>
    </source>
</evidence>
<accession>A0ABQ2AC71</accession>
<keyword evidence="1" id="KW-0805">Transcription regulation</keyword>
<dbReference type="PRINTS" id="PR00455">
    <property type="entry name" value="HTHTETR"/>
</dbReference>
<dbReference type="InterPro" id="IPR023772">
    <property type="entry name" value="DNA-bd_HTH_TetR-type_CS"/>
</dbReference>
<evidence type="ECO:0000256" key="1">
    <source>
        <dbReference type="ARBA" id="ARBA00023015"/>
    </source>
</evidence>
<reference evidence="7" key="1">
    <citation type="journal article" date="2019" name="Int. J. Syst. Evol. Microbiol.">
        <title>The Global Catalogue of Microorganisms (GCM) 10K type strain sequencing project: providing services to taxonomists for standard genome sequencing and annotation.</title>
        <authorList>
            <consortium name="The Broad Institute Genomics Platform"/>
            <consortium name="The Broad Institute Genome Sequencing Center for Infectious Disease"/>
            <person name="Wu L."/>
            <person name="Ma J."/>
        </authorList>
    </citation>
    <scope>NUCLEOTIDE SEQUENCE [LARGE SCALE GENOMIC DNA]</scope>
    <source>
        <strain evidence="7">CGMCC 1.12778</strain>
    </source>
</reference>
<keyword evidence="7" id="KW-1185">Reference proteome</keyword>
<name>A0ABQ2AC71_9MICC</name>
<dbReference type="InterPro" id="IPR050109">
    <property type="entry name" value="HTH-type_TetR-like_transc_reg"/>
</dbReference>
<sequence length="225" mass="24120">MALPPSPQDVEPAAPSRRELNKAATRQAITDSALELLRSKGPGNFTVEDIADAAGISRRTFFNYFGSTDAALASIVHGFLDNAIQQLRLRPAEEPMLESAQAALMALADPKAVAPLAELFTLTQQSPLMSHTELEAWDHCRTQVFTIARERLAGTPGEQDELYVHALAGSIMSCGKAAMEVWFSRRGPDLTPGSLAELRQLLIDAMALLGAGFNTTASPSATRSS</sequence>